<evidence type="ECO:0000313" key="1">
    <source>
        <dbReference type="EMBL" id="GAO19205.1"/>
    </source>
</evidence>
<sequence>MLSARTWGARLAGCKTKLPRCRVGSSPVMSFQSFLREDDEDNHGVLALNIRFEKE</sequence>
<protein>
    <submittedName>
        <fullName evidence="1">Uncharacterized protein</fullName>
    </submittedName>
</protein>
<name>A0A1B5L6L0_USTVR</name>
<organism evidence="1 2">
    <name type="scientific">Ustilaginoidea virens</name>
    <name type="common">Rice false smut fungus</name>
    <name type="synonym">Villosiclava virens</name>
    <dbReference type="NCBI Taxonomy" id="1159556"/>
    <lineage>
        <taxon>Eukaryota</taxon>
        <taxon>Fungi</taxon>
        <taxon>Dikarya</taxon>
        <taxon>Ascomycota</taxon>
        <taxon>Pezizomycotina</taxon>
        <taxon>Sordariomycetes</taxon>
        <taxon>Hypocreomycetidae</taxon>
        <taxon>Hypocreales</taxon>
        <taxon>Clavicipitaceae</taxon>
        <taxon>Ustilaginoidea</taxon>
    </lineage>
</organism>
<dbReference type="Proteomes" id="UP000054053">
    <property type="component" value="Unassembled WGS sequence"/>
</dbReference>
<dbReference type="AlphaFoldDB" id="A0A1B5L6L0"/>
<gene>
    <name evidence="1" type="ORF">UVI_02007980</name>
</gene>
<proteinExistence type="predicted"/>
<accession>A0A1B5L6L0</accession>
<dbReference type="EMBL" id="BBTG02000003">
    <property type="protein sequence ID" value="GAO19205.1"/>
    <property type="molecule type" value="Genomic_DNA"/>
</dbReference>
<evidence type="ECO:0000313" key="2">
    <source>
        <dbReference type="Proteomes" id="UP000054053"/>
    </source>
</evidence>
<reference evidence="2" key="1">
    <citation type="journal article" date="2016" name="Genome Announc.">
        <title>Genome sequence of Ustilaginoidea virens IPU010, a rice pathogenic fungus causing false smut.</title>
        <authorList>
            <person name="Kumagai T."/>
            <person name="Ishii T."/>
            <person name="Terai G."/>
            <person name="Umemura M."/>
            <person name="Machida M."/>
            <person name="Asai K."/>
        </authorList>
    </citation>
    <scope>NUCLEOTIDE SEQUENCE [LARGE SCALE GENOMIC DNA]</scope>
    <source>
        <strain evidence="2">IPU010</strain>
    </source>
</reference>
<comment type="caution">
    <text evidence="1">The sequence shown here is derived from an EMBL/GenBank/DDBJ whole genome shotgun (WGS) entry which is preliminary data.</text>
</comment>